<dbReference type="Proteomes" id="UP000606889">
    <property type="component" value="Unassembled WGS sequence"/>
</dbReference>
<keyword evidence="2" id="KW-1185">Reference proteome</keyword>
<dbReference type="EMBL" id="JACOON010000003">
    <property type="protein sequence ID" value="MBC5647900.1"/>
    <property type="molecule type" value="Genomic_DNA"/>
</dbReference>
<reference evidence="1 2" key="1">
    <citation type="submission" date="2020-08" db="EMBL/GenBank/DDBJ databases">
        <title>Genome public.</title>
        <authorList>
            <person name="Liu C."/>
            <person name="Sun Q."/>
        </authorList>
    </citation>
    <scope>NUCLEOTIDE SEQUENCE [LARGE SCALE GENOMIC DNA]</scope>
    <source>
        <strain evidence="1 2">NSJ-35</strain>
    </source>
</reference>
<organism evidence="1 2">
    <name type="scientific">Christensenella tenuis</name>
    <dbReference type="NCBI Taxonomy" id="2763033"/>
    <lineage>
        <taxon>Bacteria</taxon>
        <taxon>Bacillati</taxon>
        <taxon>Bacillota</taxon>
        <taxon>Clostridia</taxon>
        <taxon>Christensenellales</taxon>
        <taxon>Christensenellaceae</taxon>
        <taxon>Christensenella</taxon>
    </lineage>
</organism>
<proteinExistence type="predicted"/>
<sequence length="110" mass="11958">MSSKELIDAKLGSVTTVPETVFVDANGNRAGSLIAGTCRYWSRGPLLKAVIGREANRILCEPPLCVKLHETINFVKAAMDPESDASTLRWRSLTQPTMSEALNGLLTPEE</sequence>
<evidence type="ECO:0000313" key="1">
    <source>
        <dbReference type="EMBL" id="MBC5647900.1"/>
    </source>
</evidence>
<accession>A0ABR7EDN9</accession>
<evidence type="ECO:0000313" key="2">
    <source>
        <dbReference type="Proteomes" id="UP000606889"/>
    </source>
</evidence>
<dbReference type="RefSeq" id="WP_186857431.1">
    <property type="nucleotide sequence ID" value="NZ_JACOON010000003.1"/>
</dbReference>
<protein>
    <submittedName>
        <fullName evidence="1">Uncharacterized protein</fullName>
    </submittedName>
</protein>
<gene>
    <name evidence="1" type="ORF">H8S18_06090</name>
</gene>
<name>A0ABR7EDN9_9FIRM</name>
<comment type="caution">
    <text evidence="1">The sequence shown here is derived from an EMBL/GenBank/DDBJ whole genome shotgun (WGS) entry which is preliminary data.</text>
</comment>